<dbReference type="InterPro" id="IPR036390">
    <property type="entry name" value="WH_DNA-bd_sf"/>
</dbReference>
<dbReference type="SUPFAM" id="SSF46785">
    <property type="entry name" value="Winged helix' DNA-binding domain"/>
    <property type="match status" value="2"/>
</dbReference>
<reference evidence="8" key="1">
    <citation type="submission" date="2021-05" db="EMBL/GenBank/DDBJ databases">
        <authorList>
            <person name="Alioto T."/>
            <person name="Alioto T."/>
            <person name="Gomez Garrido J."/>
        </authorList>
    </citation>
    <scope>NUCLEOTIDE SEQUENCE</scope>
</reference>
<evidence type="ECO:0000256" key="5">
    <source>
        <dbReference type="ARBA" id="ARBA00022490"/>
    </source>
</evidence>
<dbReference type="Gene3D" id="1.10.10.10">
    <property type="entry name" value="Winged helix-like DNA-binding domain superfamily/Winged helix DNA-binding domain"/>
    <property type="match status" value="1"/>
</dbReference>
<dbReference type="EMBL" id="HBUF01349515">
    <property type="protein sequence ID" value="CAG6712616.1"/>
    <property type="molecule type" value="Transcribed_RNA"/>
</dbReference>
<dbReference type="InterPro" id="IPR036388">
    <property type="entry name" value="WH-like_DNA-bd_sf"/>
</dbReference>
<keyword evidence="4" id="KW-0813">Transport</keyword>
<dbReference type="EMBL" id="HBUF01179645">
    <property type="protein sequence ID" value="CAG6654941.1"/>
    <property type="molecule type" value="Transcribed_RNA"/>
</dbReference>
<evidence type="ECO:0000256" key="4">
    <source>
        <dbReference type="ARBA" id="ARBA00022448"/>
    </source>
</evidence>
<accession>A0A8D9BIX8</accession>
<evidence type="ECO:0000256" key="3">
    <source>
        <dbReference type="ARBA" id="ARBA00017934"/>
    </source>
</evidence>
<dbReference type="FunFam" id="1.10.10.570:FF:000003">
    <property type="entry name" value="Vacuolar protein-sorting-associated protein 25"/>
    <property type="match status" value="1"/>
</dbReference>
<evidence type="ECO:0000256" key="6">
    <source>
        <dbReference type="ARBA" id="ARBA00022927"/>
    </source>
</evidence>
<evidence type="ECO:0000256" key="2">
    <source>
        <dbReference type="ARBA" id="ARBA00009674"/>
    </source>
</evidence>
<dbReference type="PANTHER" id="PTHR13149:SF0">
    <property type="entry name" value="VACUOLAR PROTEIN-SORTING-ASSOCIATED PROTEIN 25"/>
    <property type="match status" value="1"/>
</dbReference>
<name>A0A8D9BIX8_9HEMI</name>
<sequence length="174" mass="20072">MSEVQWPWQYNFPPFFTLQPNEETKKKQLEAWRDLVLEYVKKTKTCIVDVQEADTTPLFSNAAISRKLSLEGIQAVLEMLHQKGNAEPIDKTKVRWYIYWHTLAEWADIFYQHAQENGLVNSVCTLYELVNTPDKEFTGLNEEIVIKILAQLQKDGKAELILSDDGSGSGVKFF</sequence>
<keyword evidence="6" id="KW-0653">Protein transport</keyword>
<dbReference type="GO" id="GO:0042803">
    <property type="term" value="F:protein homodimerization activity"/>
    <property type="evidence" value="ECO:0007669"/>
    <property type="project" value="TreeGrafter"/>
</dbReference>
<dbReference type="AlphaFoldDB" id="A0A8D9BIX8"/>
<dbReference type="Pfam" id="PF05871">
    <property type="entry name" value="ESCRT-II"/>
    <property type="match status" value="1"/>
</dbReference>
<dbReference type="EMBL" id="HBUF01626582">
    <property type="protein sequence ID" value="CAG6782290.1"/>
    <property type="molecule type" value="Transcribed_RNA"/>
</dbReference>
<dbReference type="InterPro" id="IPR014041">
    <property type="entry name" value="ESCRT-II_cplx_Vps25-sub_N"/>
</dbReference>
<dbReference type="EMBL" id="HBUF01179644">
    <property type="protein sequence ID" value="CAG6654940.1"/>
    <property type="molecule type" value="Transcribed_RNA"/>
</dbReference>
<dbReference type="InterPro" id="IPR008570">
    <property type="entry name" value="ESCRT-II_cplx_Vps25-sub"/>
</dbReference>
<dbReference type="Gene3D" id="1.10.10.570">
    <property type="entry name" value="Winged helix' DNA-binding domain. Chain C. Domain 1"/>
    <property type="match status" value="1"/>
</dbReference>
<dbReference type="EMBL" id="HBUF01626583">
    <property type="protein sequence ID" value="CAG6782292.1"/>
    <property type="molecule type" value="Transcribed_RNA"/>
</dbReference>
<comment type="subcellular location">
    <subcellularLocation>
        <location evidence="1">Cytoplasm</location>
    </subcellularLocation>
</comment>
<organism evidence="8">
    <name type="scientific">Cacopsylla melanoneura</name>
    <dbReference type="NCBI Taxonomy" id="428564"/>
    <lineage>
        <taxon>Eukaryota</taxon>
        <taxon>Metazoa</taxon>
        <taxon>Ecdysozoa</taxon>
        <taxon>Arthropoda</taxon>
        <taxon>Hexapoda</taxon>
        <taxon>Insecta</taxon>
        <taxon>Pterygota</taxon>
        <taxon>Neoptera</taxon>
        <taxon>Paraneoptera</taxon>
        <taxon>Hemiptera</taxon>
        <taxon>Sternorrhyncha</taxon>
        <taxon>Psylloidea</taxon>
        <taxon>Psyllidae</taxon>
        <taxon>Psyllinae</taxon>
        <taxon>Cacopsylla</taxon>
    </lineage>
</organism>
<evidence type="ECO:0000313" key="8">
    <source>
        <dbReference type="EMBL" id="CAG6782286.1"/>
    </source>
</evidence>
<dbReference type="PANTHER" id="PTHR13149">
    <property type="entry name" value="VACUOLAR PROTEIN SORTING-ASSOCIATED PROTEIN VPS25"/>
    <property type="match status" value="1"/>
</dbReference>
<dbReference type="EMBL" id="HBUF01626580">
    <property type="protein sequence ID" value="CAG6782286.1"/>
    <property type="molecule type" value="Transcribed_RNA"/>
</dbReference>
<proteinExistence type="inferred from homology"/>
<dbReference type="GO" id="GO:0005198">
    <property type="term" value="F:structural molecule activity"/>
    <property type="evidence" value="ECO:0007669"/>
    <property type="project" value="TreeGrafter"/>
</dbReference>
<dbReference type="GO" id="GO:0000814">
    <property type="term" value="C:ESCRT II complex"/>
    <property type="evidence" value="ECO:0007669"/>
    <property type="project" value="InterPro"/>
</dbReference>
<evidence type="ECO:0000256" key="7">
    <source>
        <dbReference type="ARBA" id="ARBA00030094"/>
    </source>
</evidence>
<dbReference type="EMBL" id="HBUF01626581">
    <property type="protein sequence ID" value="CAG6782288.1"/>
    <property type="molecule type" value="Transcribed_RNA"/>
</dbReference>
<keyword evidence="5" id="KW-0963">Cytoplasm</keyword>
<dbReference type="EMBL" id="HBUF01349514">
    <property type="protein sequence ID" value="CAG6712615.1"/>
    <property type="molecule type" value="Transcribed_RNA"/>
</dbReference>
<dbReference type="EMBL" id="HBUF01179643">
    <property type="protein sequence ID" value="CAG6654939.1"/>
    <property type="molecule type" value="Transcribed_RNA"/>
</dbReference>
<dbReference type="EMBL" id="HBUF01626584">
    <property type="protein sequence ID" value="CAG6782294.1"/>
    <property type="molecule type" value="Transcribed_RNA"/>
</dbReference>
<comment type="similarity">
    <text evidence="2">Belongs to the VPS25 family.</text>
</comment>
<evidence type="ECO:0000256" key="1">
    <source>
        <dbReference type="ARBA" id="ARBA00004496"/>
    </source>
</evidence>
<dbReference type="GO" id="GO:0043328">
    <property type="term" value="P:protein transport to vacuole involved in ubiquitin-dependent protein catabolic process via the multivesicular body sorting pathway"/>
    <property type="evidence" value="ECO:0007669"/>
    <property type="project" value="TreeGrafter"/>
</dbReference>
<protein>
    <recommendedName>
        <fullName evidence="3">Vacuolar protein-sorting-associated protein 25</fullName>
    </recommendedName>
    <alternativeName>
        <fullName evidence="7">ESCRT-II complex subunit VPS25</fullName>
    </alternativeName>
</protein>